<evidence type="ECO:0000256" key="1">
    <source>
        <dbReference type="SAM" id="MobiDB-lite"/>
    </source>
</evidence>
<reference evidence="2 3" key="1">
    <citation type="submission" date="2021-01" db="EMBL/GenBank/DDBJ databases">
        <title>Whole genome shotgun sequence of Asanoa siamensis NBRC 107932.</title>
        <authorList>
            <person name="Komaki H."/>
            <person name="Tamura T."/>
        </authorList>
    </citation>
    <scope>NUCLEOTIDE SEQUENCE [LARGE SCALE GENOMIC DNA]</scope>
    <source>
        <strain evidence="2 3">NBRC 107932</strain>
    </source>
</reference>
<accession>A0ABQ4D015</accession>
<evidence type="ECO:0000313" key="2">
    <source>
        <dbReference type="EMBL" id="GIF76891.1"/>
    </source>
</evidence>
<proteinExistence type="predicted"/>
<dbReference type="EMBL" id="BONE01000073">
    <property type="protein sequence ID" value="GIF76891.1"/>
    <property type="molecule type" value="Genomic_DNA"/>
</dbReference>
<dbReference type="Proteomes" id="UP000604117">
    <property type="component" value="Unassembled WGS sequence"/>
</dbReference>
<keyword evidence="3" id="KW-1185">Reference proteome</keyword>
<evidence type="ECO:0000313" key="3">
    <source>
        <dbReference type="Proteomes" id="UP000604117"/>
    </source>
</evidence>
<name>A0ABQ4D015_9ACTN</name>
<comment type="caution">
    <text evidence="2">The sequence shown here is derived from an EMBL/GenBank/DDBJ whole genome shotgun (WGS) entry which is preliminary data.</text>
</comment>
<gene>
    <name evidence="2" type="ORF">Asi02nite_64090</name>
</gene>
<sequence length="65" mass="7243">MRKLERSIEINAVEHRRGALMLCPLENLGEVEVDITDRGDLDGPPTPGTSPQLLDPKQLDIDAHR</sequence>
<feature type="region of interest" description="Disordered" evidence="1">
    <location>
        <begin position="34"/>
        <end position="65"/>
    </location>
</feature>
<organism evidence="2 3">
    <name type="scientific">Asanoa siamensis</name>
    <dbReference type="NCBI Taxonomy" id="926357"/>
    <lineage>
        <taxon>Bacteria</taxon>
        <taxon>Bacillati</taxon>
        <taxon>Actinomycetota</taxon>
        <taxon>Actinomycetes</taxon>
        <taxon>Micromonosporales</taxon>
        <taxon>Micromonosporaceae</taxon>
        <taxon>Asanoa</taxon>
    </lineage>
</organism>
<protein>
    <submittedName>
        <fullName evidence="2">Uncharacterized protein</fullName>
    </submittedName>
</protein>